<proteinExistence type="predicted"/>
<sequence>MTDPLLATIHCPKPTLLGEILLCLCCNTPAHLKSTMCLQLNSGKLIFQWYDNVDKNIQVKLCVCCMIFFSNLTSCQNQFLQNDSYDKGKSLVSGTPVHPWASMK</sequence>
<protein>
    <submittedName>
        <fullName evidence="1">Uncharacterized protein</fullName>
    </submittedName>
</protein>
<evidence type="ECO:0000313" key="2">
    <source>
        <dbReference type="Proteomes" id="UP000054630"/>
    </source>
</evidence>
<dbReference type="EMBL" id="JYDL01000010">
    <property type="protein sequence ID" value="KRX25920.1"/>
    <property type="molecule type" value="Genomic_DNA"/>
</dbReference>
<reference evidence="1 2" key="1">
    <citation type="submission" date="2015-01" db="EMBL/GenBank/DDBJ databases">
        <title>Evolution of Trichinella species and genotypes.</title>
        <authorList>
            <person name="Korhonen P.K."/>
            <person name="Edoardo P."/>
            <person name="Giuseppe L.R."/>
            <person name="Gasser R.B."/>
        </authorList>
    </citation>
    <scope>NUCLEOTIDE SEQUENCE [LARGE SCALE GENOMIC DNA]</scope>
    <source>
        <strain evidence="1">ISS37</strain>
    </source>
</reference>
<accession>A0A0V0SGD2</accession>
<dbReference type="Proteomes" id="UP000054630">
    <property type="component" value="Unassembled WGS sequence"/>
</dbReference>
<dbReference type="AlphaFoldDB" id="A0A0V0SGD2"/>
<evidence type="ECO:0000313" key="1">
    <source>
        <dbReference type="EMBL" id="KRX25920.1"/>
    </source>
</evidence>
<comment type="caution">
    <text evidence="1">The sequence shown here is derived from an EMBL/GenBank/DDBJ whole genome shotgun (WGS) entry which is preliminary data.</text>
</comment>
<name>A0A0V0SGD2_9BILA</name>
<keyword evidence="2" id="KW-1185">Reference proteome</keyword>
<organism evidence="1 2">
    <name type="scientific">Trichinella nelsoni</name>
    <dbReference type="NCBI Taxonomy" id="6336"/>
    <lineage>
        <taxon>Eukaryota</taxon>
        <taxon>Metazoa</taxon>
        <taxon>Ecdysozoa</taxon>
        <taxon>Nematoda</taxon>
        <taxon>Enoplea</taxon>
        <taxon>Dorylaimia</taxon>
        <taxon>Trichinellida</taxon>
        <taxon>Trichinellidae</taxon>
        <taxon>Trichinella</taxon>
    </lineage>
</organism>
<gene>
    <name evidence="1" type="ORF">T07_1182</name>
</gene>